<dbReference type="EMBL" id="JAVRHP010000103">
    <property type="protein sequence ID" value="MDT0651348.1"/>
    <property type="molecule type" value="Genomic_DNA"/>
</dbReference>
<dbReference type="PANTHER" id="PTHR36448:SF2">
    <property type="entry name" value="CUPIN TYPE-1 DOMAIN-CONTAINING PROTEIN"/>
    <property type="match status" value="1"/>
</dbReference>
<dbReference type="SUPFAM" id="SSF51182">
    <property type="entry name" value="RmlC-like cupins"/>
    <property type="match status" value="1"/>
</dbReference>
<name>A0ABU3CY94_9FLAO</name>
<dbReference type="InterPro" id="IPR014500">
    <property type="entry name" value="UCP019307_cupin"/>
</dbReference>
<evidence type="ECO:0000313" key="2">
    <source>
        <dbReference type="EMBL" id="MDT0651348.1"/>
    </source>
</evidence>
<accession>A0ABU3CY94</accession>
<keyword evidence="3" id="KW-1185">Reference proteome</keyword>
<dbReference type="Gene3D" id="2.60.120.10">
    <property type="entry name" value="Jelly Rolls"/>
    <property type="match status" value="1"/>
</dbReference>
<feature type="domain" description="Cupin type-2" evidence="1">
    <location>
        <begin position="60"/>
        <end position="106"/>
    </location>
</feature>
<sequence>MKPEKFFFKDDGKIPNNRLPLLVYKNAFSERGNPGAEWLENRFLENNWKNSWRNGVYDYHHYHSNTHEVLGVYSGSALLHLGGENGEKLRVTAGDVIVIPAGVGHKNLESENFKIVGAYPNGMDHDMNYGKEEERPKVDKNIAEVPLPDADPLVGKNEGLPRIWSHI</sequence>
<proteinExistence type="predicted"/>
<dbReference type="InterPro" id="IPR047121">
    <property type="entry name" value="YjiB-like"/>
</dbReference>
<comment type="caution">
    <text evidence="2">The sequence shown here is derived from an EMBL/GenBank/DDBJ whole genome shotgun (WGS) entry which is preliminary data.</text>
</comment>
<evidence type="ECO:0000259" key="1">
    <source>
        <dbReference type="Pfam" id="PF07883"/>
    </source>
</evidence>
<dbReference type="InterPro" id="IPR011051">
    <property type="entry name" value="RmlC_Cupin_sf"/>
</dbReference>
<protein>
    <submittedName>
        <fullName evidence="2">Cupin domain-containing protein</fullName>
    </submittedName>
</protein>
<gene>
    <name evidence="2" type="ORF">RM529_14430</name>
</gene>
<dbReference type="InterPro" id="IPR014710">
    <property type="entry name" value="RmlC-like_jellyroll"/>
</dbReference>
<dbReference type="PANTHER" id="PTHR36448">
    <property type="entry name" value="BLR7373 PROTEIN"/>
    <property type="match status" value="1"/>
</dbReference>
<dbReference type="RefSeq" id="WP_311485467.1">
    <property type="nucleotide sequence ID" value="NZ_JAVRHP010000103.1"/>
</dbReference>
<reference evidence="2 3" key="1">
    <citation type="submission" date="2023-09" db="EMBL/GenBank/DDBJ databases">
        <authorList>
            <person name="Rey-Velasco X."/>
        </authorList>
    </citation>
    <scope>NUCLEOTIDE SEQUENCE [LARGE SCALE GENOMIC DNA]</scope>
    <source>
        <strain evidence="2 3">F297</strain>
    </source>
</reference>
<dbReference type="PIRSF" id="PIRSF019307">
    <property type="entry name" value="UCP019307"/>
    <property type="match status" value="1"/>
</dbReference>
<dbReference type="Pfam" id="PF07883">
    <property type="entry name" value="Cupin_2"/>
    <property type="match status" value="1"/>
</dbReference>
<dbReference type="InterPro" id="IPR013096">
    <property type="entry name" value="Cupin_2"/>
</dbReference>
<dbReference type="Proteomes" id="UP001248819">
    <property type="component" value="Unassembled WGS sequence"/>
</dbReference>
<organism evidence="2 3">
    <name type="scientific">Autumnicola edwardsiae</name>
    <dbReference type="NCBI Taxonomy" id="3075594"/>
    <lineage>
        <taxon>Bacteria</taxon>
        <taxon>Pseudomonadati</taxon>
        <taxon>Bacteroidota</taxon>
        <taxon>Flavobacteriia</taxon>
        <taxon>Flavobacteriales</taxon>
        <taxon>Flavobacteriaceae</taxon>
        <taxon>Autumnicola</taxon>
    </lineage>
</organism>
<dbReference type="CDD" id="cd02219">
    <property type="entry name" value="cupin_YjlB-like"/>
    <property type="match status" value="1"/>
</dbReference>
<evidence type="ECO:0000313" key="3">
    <source>
        <dbReference type="Proteomes" id="UP001248819"/>
    </source>
</evidence>